<evidence type="ECO:0000256" key="1">
    <source>
        <dbReference type="SAM" id="SignalP"/>
    </source>
</evidence>
<dbReference type="SUPFAM" id="SSF53474">
    <property type="entry name" value="alpha/beta-Hydrolases"/>
    <property type="match status" value="1"/>
</dbReference>
<dbReference type="GO" id="GO:0046464">
    <property type="term" value="P:acylglycerol catabolic process"/>
    <property type="evidence" value="ECO:0007669"/>
    <property type="project" value="TreeGrafter"/>
</dbReference>
<sequence length="337" mass="37671">MLTMQLTVIFVALLTTAASGVTVIPPSTWNYTYPWPVQYHKISSQQLNLSMAYMDVAPTNTTSNKTNTIVLLHGKNFCAATWEDSARRLSAHGYRVIIPDQIGFCKSSKPPSYQFSLQQLAHNTQSLLQALAIPRVKILGHSMGGMLASRFALMYPNTTSHLILTNPIGLEDWKALGVPYRTIDSLYVDELKTNYTSVRNYQQATYYVNTWKPEYDTWVNMLVSLYKTPVEGEVFAYNQAAVTEALLNQPVVHEFPLIQARTLVVIGTRDNTALGKAWSPPAVQRVLGNYTVLGRRTADAIPGAALVEFEDLGHSPQIQDSERYHAALVGWLDKSDW</sequence>
<feature type="domain" description="AB hydrolase-1" evidence="2">
    <location>
        <begin position="68"/>
        <end position="212"/>
    </location>
</feature>
<feature type="chain" id="PRO_5025692672" evidence="1">
    <location>
        <begin position="21"/>
        <end position="337"/>
    </location>
</feature>
<keyword evidence="1" id="KW-0732">Signal</keyword>
<evidence type="ECO:0000313" key="3">
    <source>
        <dbReference type="EMBL" id="KAF2830591.1"/>
    </source>
</evidence>
<dbReference type="AlphaFoldDB" id="A0A6A7ABA9"/>
<dbReference type="GO" id="GO:0016020">
    <property type="term" value="C:membrane"/>
    <property type="evidence" value="ECO:0007669"/>
    <property type="project" value="TreeGrafter"/>
</dbReference>
<dbReference type="InterPro" id="IPR000073">
    <property type="entry name" value="AB_hydrolase_1"/>
</dbReference>
<dbReference type="PANTHER" id="PTHR43798">
    <property type="entry name" value="MONOACYLGLYCEROL LIPASE"/>
    <property type="match status" value="1"/>
</dbReference>
<dbReference type="Gene3D" id="3.40.50.1820">
    <property type="entry name" value="alpha/beta hydrolase"/>
    <property type="match status" value="1"/>
</dbReference>
<dbReference type="OrthoDB" id="10249433at2759"/>
<name>A0A6A7ABA9_9PLEO</name>
<protein>
    <submittedName>
        <fullName evidence="3">Alpha/beta-hydrolase</fullName>
    </submittedName>
</protein>
<dbReference type="InterPro" id="IPR029058">
    <property type="entry name" value="AB_hydrolase_fold"/>
</dbReference>
<feature type="signal peptide" evidence="1">
    <location>
        <begin position="1"/>
        <end position="20"/>
    </location>
</feature>
<reference evidence="3" key="1">
    <citation type="journal article" date="2020" name="Stud. Mycol.">
        <title>101 Dothideomycetes genomes: a test case for predicting lifestyles and emergence of pathogens.</title>
        <authorList>
            <person name="Haridas S."/>
            <person name="Albert R."/>
            <person name="Binder M."/>
            <person name="Bloem J."/>
            <person name="Labutti K."/>
            <person name="Salamov A."/>
            <person name="Andreopoulos B."/>
            <person name="Baker S."/>
            <person name="Barry K."/>
            <person name="Bills G."/>
            <person name="Bluhm B."/>
            <person name="Cannon C."/>
            <person name="Castanera R."/>
            <person name="Culley D."/>
            <person name="Daum C."/>
            <person name="Ezra D."/>
            <person name="Gonzalez J."/>
            <person name="Henrissat B."/>
            <person name="Kuo A."/>
            <person name="Liang C."/>
            <person name="Lipzen A."/>
            <person name="Lutzoni F."/>
            <person name="Magnuson J."/>
            <person name="Mondo S."/>
            <person name="Nolan M."/>
            <person name="Ohm R."/>
            <person name="Pangilinan J."/>
            <person name="Park H.-J."/>
            <person name="Ramirez L."/>
            <person name="Alfaro M."/>
            <person name="Sun H."/>
            <person name="Tritt A."/>
            <person name="Yoshinaga Y."/>
            <person name="Zwiers L.-H."/>
            <person name="Turgeon B."/>
            <person name="Goodwin S."/>
            <person name="Spatafora J."/>
            <person name="Crous P."/>
            <person name="Grigoriev I."/>
        </authorList>
    </citation>
    <scope>NUCLEOTIDE SEQUENCE</scope>
    <source>
        <strain evidence="3">CBS 113818</strain>
    </source>
</reference>
<dbReference type="EMBL" id="MU006219">
    <property type="protein sequence ID" value="KAF2830591.1"/>
    <property type="molecule type" value="Genomic_DNA"/>
</dbReference>
<evidence type="ECO:0000259" key="2">
    <source>
        <dbReference type="Pfam" id="PF00561"/>
    </source>
</evidence>
<proteinExistence type="predicted"/>
<organism evidence="3 4">
    <name type="scientific">Ophiobolus disseminans</name>
    <dbReference type="NCBI Taxonomy" id="1469910"/>
    <lineage>
        <taxon>Eukaryota</taxon>
        <taxon>Fungi</taxon>
        <taxon>Dikarya</taxon>
        <taxon>Ascomycota</taxon>
        <taxon>Pezizomycotina</taxon>
        <taxon>Dothideomycetes</taxon>
        <taxon>Pleosporomycetidae</taxon>
        <taxon>Pleosporales</taxon>
        <taxon>Pleosporineae</taxon>
        <taxon>Phaeosphaeriaceae</taxon>
        <taxon>Ophiobolus</taxon>
    </lineage>
</organism>
<dbReference type="InterPro" id="IPR050266">
    <property type="entry name" value="AB_hydrolase_sf"/>
</dbReference>
<dbReference type="Pfam" id="PF00561">
    <property type="entry name" value="Abhydrolase_1"/>
    <property type="match status" value="1"/>
</dbReference>
<gene>
    <name evidence="3" type="ORF">CC86DRAFT_163644</name>
</gene>
<keyword evidence="3" id="KW-0378">Hydrolase</keyword>
<dbReference type="Proteomes" id="UP000799424">
    <property type="component" value="Unassembled WGS sequence"/>
</dbReference>
<evidence type="ECO:0000313" key="4">
    <source>
        <dbReference type="Proteomes" id="UP000799424"/>
    </source>
</evidence>
<dbReference type="PANTHER" id="PTHR43798:SF33">
    <property type="entry name" value="HYDROLASE, PUTATIVE (AFU_ORTHOLOGUE AFUA_2G14860)-RELATED"/>
    <property type="match status" value="1"/>
</dbReference>
<dbReference type="PRINTS" id="PR00111">
    <property type="entry name" value="ABHYDROLASE"/>
</dbReference>
<dbReference type="GO" id="GO:0047372">
    <property type="term" value="F:monoacylglycerol lipase activity"/>
    <property type="evidence" value="ECO:0007669"/>
    <property type="project" value="TreeGrafter"/>
</dbReference>
<accession>A0A6A7ABA9</accession>
<keyword evidence="4" id="KW-1185">Reference proteome</keyword>